<feature type="binding site" evidence="4">
    <location>
        <position position="85"/>
    </location>
    <ligand>
        <name>5-phospho-alpha-D-ribose 1-diphosphate</name>
        <dbReference type="ChEBI" id="CHEBI:58017"/>
    </ligand>
</feature>
<dbReference type="NCBIfam" id="TIGR01245">
    <property type="entry name" value="trpD"/>
    <property type="match status" value="1"/>
</dbReference>
<keyword evidence="8" id="KW-1185">Reference proteome</keyword>
<comment type="catalytic activity">
    <reaction evidence="4">
        <text>N-(5-phospho-beta-D-ribosyl)anthranilate + diphosphate = 5-phospho-alpha-D-ribose 1-diphosphate + anthranilate</text>
        <dbReference type="Rhea" id="RHEA:11768"/>
        <dbReference type="ChEBI" id="CHEBI:16567"/>
        <dbReference type="ChEBI" id="CHEBI:18277"/>
        <dbReference type="ChEBI" id="CHEBI:33019"/>
        <dbReference type="ChEBI" id="CHEBI:58017"/>
        <dbReference type="EC" id="2.4.2.18"/>
    </reaction>
</comment>
<proteinExistence type="inferred from homology"/>
<keyword evidence="2 4" id="KW-0808">Transferase</keyword>
<feature type="domain" description="Glycosyl transferase family 3 N-terminal" evidence="6">
    <location>
        <begin position="9"/>
        <end position="70"/>
    </location>
</feature>
<feature type="binding site" evidence="4">
    <location>
        <position position="97"/>
    </location>
    <ligand>
        <name>Mg(2+)</name>
        <dbReference type="ChEBI" id="CHEBI:18420"/>
        <label>1</label>
    </ligand>
</feature>
<dbReference type="SUPFAM" id="SSF47648">
    <property type="entry name" value="Nucleoside phosphorylase/phosphoribosyltransferase N-terminal domain"/>
    <property type="match status" value="1"/>
</dbReference>
<comment type="subunit">
    <text evidence="4">Homodimer.</text>
</comment>
<sequence length="343" mass="36537">MAESFALSNLLSTLYQGQSLTMREAEYAFSEVVKGHVDDITLSSMLTALKIKGETPNEIAGAARALIANATHFPTPDYAFADIVGTGGDGHNTINISSAAAVVAASCGVAVAKHGNRSVSSKSGSADFFRESGLALGMSADIARTCLDESHFCFLFAPNYHAGIKHAMPVRTTLKIRTLFNLLGPLVNPAKPTHIMIGVYSPELVTPFAETLRLLGYQNAYVVHGSGLDELAIHGESTIAHLQNETISYKTVTPEDFGLRQFSLSAIEGGEPEYNKRLIWDVLEGRGEAAHVEAIALNAAALLVLTEKAPDYKTAAIMAKDAMQSGKAAKTLHLSASLSMQEK</sequence>
<evidence type="ECO:0000259" key="6">
    <source>
        <dbReference type="Pfam" id="PF02885"/>
    </source>
</evidence>
<dbReference type="PANTHER" id="PTHR43285:SF2">
    <property type="entry name" value="ANTHRANILATE PHOSPHORIBOSYLTRANSFERASE"/>
    <property type="match status" value="1"/>
</dbReference>
<feature type="binding site" evidence="4">
    <location>
        <position position="229"/>
    </location>
    <ligand>
        <name>Mg(2+)</name>
        <dbReference type="ChEBI" id="CHEBI:18420"/>
        <label>2</label>
    </ligand>
</feature>
<gene>
    <name evidence="4 7" type="primary">trpD</name>
    <name evidence="7" type="ORF">OE749_04040</name>
</gene>
<evidence type="ECO:0000256" key="1">
    <source>
        <dbReference type="ARBA" id="ARBA00022676"/>
    </source>
</evidence>
<feature type="binding site" evidence="4">
    <location>
        <position position="93"/>
    </location>
    <ligand>
        <name>5-phospho-alpha-D-ribose 1-diphosphate</name>
        <dbReference type="ChEBI" id="CHEBI:58017"/>
    </ligand>
</feature>
<feature type="binding site" evidence="4">
    <location>
        <position position="125"/>
    </location>
    <ligand>
        <name>5-phospho-alpha-D-ribose 1-diphosphate</name>
        <dbReference type="ChEBI" id="CHEBI:58017"/>
    </ligand>
</feature>
<dbReference type="InterPro" id="IPR000312">
    <property type="entry name" value="Glycosyl_Trfase_fam3"/>
</dbReference>
<protein>
    <recommendedName>
        <fullName evidence="4">Anthranilate phosphoribosyltransferase</fullName>
        <ecNumber evidence="4">2.4.2.18</ecNumber>
    </recommendedName>
</protein>
<dbReference type="InterPro" id="IPR035902">
    <property type="entry name" value="Nuc_phospho_transferase"/>
</dbReference>
<evidence type="ECO:0000256" key="3">
    <source>
        <dbReference type="ARBA" id="ARBA00022822"/>
    </source>
</evidence>
<feature type="binding site" evidence="4">
    <location>
        <position position="230"/>
    </location>
    <ligand>
        <name>Mg(2+)</name>
        <dbReference type="ChEBI" id="CHEBI:18420"/>
        <label>1</label>
    </ligand>
</feature>
<accession>A0ABT3A5B4</accession>
<dbReference type="Gene3D" id="3.40.1030.10">
    <property type="entry name" value="Nucleoside phosphorylase/phosphoribosyltransferase catalytic domain"/>
    <property type="match status" value="1"/>
</dbReference>
<comment type="cofactor">
    <cofactor evidence="4">
        <name>Mg(2+)</name>
        <dbReference type="ChEBI" id="CHEBI:18420"/>
    </cofactor>
    <text evidence="4">Binds 2 magnesium ions per monomer.</text>
</comment>
<evidence type="ECO:0000313" key="8">
    <source>
        <dbReference type="Proteomes" id="UP001652504"/>
    </source>
</evidence>
<keyword evidence="4" id="KW-0057">Aromatic amino acid biosynthesis</keyword>
<keyword evidence="4" id="KW-0028">Amino-acid biosynthesis</keyword>
<keyword evidence="3 4" id="KW-0822">Tryptophan biosynthesis</keyword>
<dbReference type="Proteomes" id="UP001652504">
    <property type="component" value="Unassembled WGS sequence"/>
</dbReference>
<comment type="caution">
    <text evidence="7">The sequence shown here is derived from an EMBL/GenBank/DDBJ whole genome shotgun (WGS) entry which is preliminary data.</text>
</comment>
<feature type="binding site" evidence="4">
    <location>
        <position position="85"/>
    </location>
    <ligand>
        <name>anthranilate</name>
        <dbReference type="ChEBI" id="CHEBI:16567"/>
        <label>1</label>
    </ligand>
</feature>
<dbReference type="SUPFAM" id="SSF52418">
    <property type="entry name" value="Nucleoside phosphorylase/phosphoribosyltransferase catalytic domain"/>
    <property type="match status" value="1"/>
</dbReference>
<evidence type="ECO:0000259" key="5">
    <source>
        <dbReference type="Pfam" id="PF00591"/>
    </source>
</evidence>
<dbReference type="HAMAP" id="MF_00211">
    <property type="entry name" value="TrpD"/>
    <property type="match status" value="1"/>
</dbReference>
<dbReference type="GO" id="GO:0004048">
    <property type="term" value="F:anthranilate phosphoribosyltransferase activity"/>
    <property type="evidence" value="ECO:0007669"/>
    <property type="project" value="UniProtKB-EC"/>
</dbReference>
<dbReference type="Pfam" id="PF00591">
    <property type="entry name" value="Glycos_transf_3"/>
    <property type="match status" value="1"/>
</dbReference>
<comment type="caution">
    <text evidence="4">Lacks conserved residue(s) required for the propagation of feature annotation.</text>
</comment>
<comment type="similarity">
    <text evidence="4">Belongs to the anthranilate phosphoribosyltransferase family.</text>
</comment>
<evidence type="ECO:0000256" key="2">
    <source>
        <dbReference type="ARBA" id="ARBA00022679"/>
    </source>
</evidence>
<reference evidence="7 8" key="1">
    <citation type="submission" date="2022-10" db="EMBL/GenBank/DDBJ databases">
        <title>Aestuariibacter sp. AA17 isolated from Montipora capitata coral fragment.</title>
        <authorList>
            <person name="Emsley S.A."/>
            <person name="Pfannmuller K.M."/>
            <person name="Loughran R.M."/>
            <person name="Shlafstein M."/>
            <person name="Papke E."/>
            <person name="Saw J.H."/>
            <person name="Ushijima B."/>
            <person name="Videau P."/>
        </authorList>
    </citation>
    <scope>NUCLEOTIDE SEQUENCE [LARGE SCALE GENOMIC DNA]</scope>
    <source>
        <strain evidence="7 8">AA17</strain>
    </source>
</reference>
<keyword evidence="1 4" id="KW-0328">Glycosyltransferase</keyword>
<evidence type="ECO:0000256" key="4">
    <source>
        <dbReference type="HAMAP-Rule" id="MF_00211"/>
    </source>
</evidence>
<keyword evidence="4" id="KW-0460">Magnesium</keyword>
<comment type="pathway">
    <text evidence="4">Amino-acid biosynthesis; L-tryptophan biosynthesis; L-tryptophan from chorismate: step 2/5.</text>
</comment>
<name>A0ABT3A5B4_9ALTE</name>
<feature type="binding site" evidence="4">
    <location>
        <position position="230"/>
    </location>
    <ligand>
        <name>Mg(2+)</name>
        <dbReference type="ChEBI" id="CHEBI:18420"/>
        <label>2</label>
    </ligand>
</feature>
<organism evidence="7 8">
    <name type="scientific">Fluctibacter corallii</name>
    <dbReference type="NCBI Taxonomy" id="2984329"/>
    <lineage>
        <taxon>Bacteria</taxon>
        <taxon>Pseudomonadati</taxon>
        <taxon>Pseudomonadota</taxon>
        <taxon>Gammaproteobacteria</taxon>
        <taxon>Alteromonadales</taxon>
        <taxon>Alteromonadaceae</taxon>
        <taxon>Fluctibacter</taxon>
    </lineage>
</organism>
<keyword evidence="4" id="KW-0479">Metal-binding</keyword>
<comment type="function">
    <text evidence="4">Catalyzes the transfer of the phosphoribosyl group of 5-phosphorylribose-1-pyrophosphate (PRPP) to anthranilate to yield N-(5'-phosphoribosyl)-anthranilate (PRA).</text>
</comment>
<evidence type="ECO:0000313" key="7">
    <source>
        <dbReference type="EMBL" id="MCV2883860.1"/>
    </source>
</evidence>
<feature type="binding site" evidence="4">
    <location>
        <begin position="95"/>
        <end position="98"/>
    </location>
    <ligand>
        <name>5-phospho-alpha-D-ribose 1-diphosphate</name>
        <dbReference type="ChEBI" id="CHEBI:58017"/>
    </ligand>
</feature>
<dbReference type="InterPro" id="IPR036320">
    <property type="entry name" value="Glycosyl_Trfase_fam3_N_dom_sf"/>
</dbReference>
<dbReference type="EC" id="2.4.2.18" evidence="4"/>
<feature type="binding site" evidence="4">
    <location>
        <begin position="113"/>
        <end position="121"/>
    </location>
    <ligand>
        <name>5-phospho-alpha-D-ribose 1-diphosphate</name>
        <dbReference type="ChEBI" id="CHEBI:58017"/>
    </ligand>
</feature>
<feature type="binding site" evidence="4">
    <location>
        <begin position="88"/>
        <end position="89"/>
    </location>
    <ligand>
        <name>5-phospho-alpha-D-ribose 1-diphosphate</name>
        <dbReference type="ChEBI" id="CHEBI:58017"/>
    </ligand>
</feature>
<feature type="binding site" evidence="4">
    <location>
        <position position="116"/>
    </location>
    <ligand>
        <name>anthranilate</name>
        <dbReference type="ChEBI" id="CHEBI:16567"/>
        <label>1</label>
    </ligand>
</feature>
<dbReference type="Pfam" id="PF02885">
    <property type="entry name" value="Glycos_trans_3N"/>
    <property type="match status" value="1"/>
</dbReference>
<feature type="domain" description="Glycosyl transferase family 3" evidence="5">
    <location>
        <begin position="79"/>
        <end position="329"/>
    </location>
</feature>
<feature type="binding site" evidence="4">
    <location>
        <position position="171"/>
    </location>
    <ligand>
        <name>anthranilate</name>
        <dbReference type="ChEBI" id="CHEBI:16567"/>
        <label>2</label>
    </ligand>
</feature>
<dbReference type="InterPro" id="IPR005940">
    <property type="entry name" value="Anthranilate_Pribosyl_Tfrase"/>
</dbReference>
<dbReference type="Gene3D" id="1.20.970.10">
    <property type="entry name" value="Transferase, Pyrimidine Nucleoside Phosphorylase, Chain C"/>
    <property type="match status" value="1"/>
</dbReference>
<dbReference type="InterPro" id="IPR017459">
    <property type="entry name" value="Glycosyl_Trfase_fam3_N_dom"/>
</dbReference>
<dbReference type="RefSeq" id="WP_263711073.1">
    <property type="nucleotide sequence ID" value="NZ_JAOWKX010000002.1"/>
</dbReference>
<dbReference type="PANTHER" id="PTHR43285">
    <property type="entry name" value="ANTHRANILATE PHOSPHORIBOSYLTRANSFERASE"/>
    <property type="match status" value="1"/>
</dbReference>
<dbReference type="EMBL" id="JAOWKX010000002">
    <property type="protein sequence ID" value="MCV2883860.1"/>
    <property type="molecule type" value="Genomic_DNA"/>
</dbReference>